<protein>
    <submittedName>
        <fullName evidence="1">Uncharacterized protein</fullName>
    </submittedName>
</protein>
<dbReference type="Proteomes" id="UP001054945">
    <property type="component" value="Unassembled WGS sequence"/>
</dbReference>
<organism evidence="1 2">
    <name type="scientific">Caerostris extrusa</name>
    <name type="common">Bark spider</name>
    <name type="synonym">Caerostris bankana</name>
    <dbReference type="NCBI Taxonomy" id="172846"/>
    <lineage>
        <taxon>Eukaryota</taxon>
        <taxon>Metazoa</taxon>
        <taxon>Ecdysozoa</taxon>
        <taxon>Arthropoda</taxon>
        <taxon>Chelicerata</taxon>
        <taxon>Arachnida</taxon>
        <taxon>Araneae</taxon>
        <taxon>Araneomorphae</taxon>
        <taxon>Entelegynae</taxon>
        <taxon>Araneoidea</taxon>
        <taxon>Araneidae</taxon>
        <taxon>Caerostris</taxon>
    </lineage>
</organism>
<sequence length="108" mass="11717">MPTKSDDLSPIKGRGERDTSLPLFPISIAFPEDRPLKNGFRFRTVGETESGISPGTGHLNHGLNSIISQHTQVAARLSAFTSCFPSSRERAPFLSRPAKSCTSPLFTS</sequence>
<gene>
    <name evidence="1" type="ORF">CEXT_126881</name>
</gene>
<name>A0AAV4XUF7_CAEEX</name>
<reference evidence="1 2" key="1">
    <citation type="submission" date="2021-06" db="EMBL/GenBank/DDBJ databases">
        <title>Caerostris extrusa draft genome.</title>
        <authorList>
            <person name="Kono N."/>
            <person name="Arakawa K."/>
        </authorList>
    </citation>
    <scope>NUCLEOTIDE SEQUENCE [LARGE SCALE GENOMIC DNA]</scope>
</reference>
<comment type="caution">
    <text evidence="1">The sequence shown here is derived from an EMBL/GenBank/DDBJ whole genome shotgun (WGS) entry which is preliminary data.</text>
</comment>
<dbReference type="EMBL" id="BPLR01018217">
    <property type="protein sequence ID" value="GIY97805.1"/>
    <property type="molecule type" value="Genomic_DNA"/>
</dbReference>
<evidence type="ECO:0000313" key="1">
    <source>
        <dbReference type="EMBL" id="GIY97805.1"/>
    </source>
</evidence>
<accession>A0AAV4XUF7</accession>
<evidence type="ECO:0000313" key="2">
    <source>
        <dbReference type="Proteomes" id="UP001054945"/>
    </source>
</evidence>
<dbReference type="AlphaFoldDB" id="A0AAV4XUF7"/>
<proteinExistence type="predicted"/>
<keyword evidence="2" id="KW-1185">Reference proteome</keyword>